<feature type="region of interest" description="Disordered" evidence="4">
    <location>
        <begin position="389"/>
        <end position="409"/>
    </location>
</feature>
<feature type="repeat" description="RCC1" evidence="3">
    <location>
        <begin position="781"/>
        <end position="829"/>
    </location>
</feature>
<dbReference type="InterPro" id="IPR000408">
    <property type="entry name" value="Reg_chr_condens"/>
</dbReference>
<dbReference type="EMBL" id="JALLPB020000021">
    <property type="protein sequence ID" value="KAL3826440.1"/>
    <property type="molecule type" value="Genomic_DNA"/>
</dbReference>
<evidence type="ECO:0000313" key="7">
    <source>
        <dbReference type="EMBL" id="KAL3826440.1"/>
    </source>
</evidence>
<feature type="compositionally biased region" description="Low complexity" evidence="4">
    <location>
        <begin position="632"/>
        <end position="651"/>
    </location>
</feature>
<feature type="region of interest" description="Disordered" evidence="4">
    <location>
        <begin position="47"/>
        <end position="71"/>
    </location>
</feature>
<gene>
    <name evidence="7" type="ORF">ACHAXA_011249</name>
</gene>
<feature type="repeat" description="RCC1" evidence="3">
    <location>
        <begin position="1256"/>
        <end position="1305"/>
    </location>
</feature>
<feature type="domain" description="RCC1-like" evidence="6">
    <location>
        <begin position="678"/>
        <end position="1033"/>
    </location>
</feature>
<evidence type="ECO:0000259" key="6">
    <source>
        <dbReference type="Pfam" id="PF25390"/>
    </source>
</evidence>
<dbReference type="SUPFAM" id="SSF50985">
    <property type="entry name" value="RCC1/BLIP-II"/>
    <property type="match status" value="5"/>
</dbReference>
<feature type="repeat" description="RCC1" evidence="3">
    <location>
        <begin position="1660"/>
        <end position="1710"/>
    </location>
</feature>
<sequence length="2493" mass="262150">MSAARVVSALSILGTTTLTSAANNNINAASASAQLRVDVISDELQNRASQAHVKVEGSSTSTTASGSESEFSKEWEEVGRLLDAKSGNFDQARTPRRSLIAIGPKRRQHVKPPSDNVVPLLTTSEWSLQQPANPSKYNPNAPFYPDLVTHKCYADNKYPEHYLYHINAYFSHSLQACCESHFNGIDVKNCIKGVVYDGTIIQHYDGDTMNGMTKKEGYHLNDIGGAGEDVVGKGANVSIGKKKPLYGGGSYDTSSPNEYPAYPTTQEGGSWGNTHNTPILSLFTHNYCGTSFENANTKCGMPCPSGTDIDCTQGESCFAEANSCPAYIGMFEVGGNATKESGRNSDITGRDDAGLHSKQVRYGRRILQSDYEGYAAAFGSTAKSAKSKASKTAKSKASKTPTRDTGEPTYFYDPPFVPSYAPFGNEYSTQPPAPSYAPFGNDFSTQSPALAYAPSGNEYPTYSPTSKGSGWGGNKYSTYSPTPKGSGSGGKKYSTYSPISNGSGWSGNKYPTYSPTPKGSGWGGGWGGNKYPTYSPTPKGSGWGGGWGGNKYPTYSPTSKGSGWGGNNYPTYSPTPTGIGWGGNKYPTYSPTPKGSGWGGGLGDNIIPTNWPTWQGGTYFPTTNTPTSSLVPTTEPTAGGTTEIPTTEGTMGPPLDLLVWGSSLSISQPEEDGNILIPVDTDIVAIDASAGTKYSLVIYPDGRAFSAGFISDPKGDDYHGHLGIRPEVLVEGQNMWNEIDRVFDSGRGGLTFPPRFKKGFAGVENTEGTGDIHTILLDGKGNAWATGSNDAGQLCLGDTLDKLIPQLIPVKNIVDVAIGGRHTLLLDSDGTVYGCGSNEMGQLGLAATVESTPIPLKVYLLQVPASSVSAGKDHSLIIAEDGNYVMGSNTYGQLCVDTQGENVFTPSAIDVEEKVVTAFEATRESSYVLYIDGSVNSCGRNNFGQLGDGTEEDAFLVTVAVPKEDKVVRLLGAGPSSYSAFFVSDNEKVFGTGLNNHGQLGVGDEQNRNVPTLVKLQDEVKVFVLSSAEDHSLTLKEGGVESTKDPTFAPSGDYPTFAPTSEPIETPTKAPSSSPITMIPTNSPMTMVPTNSPTTMVPTNSPTAERISTYNPTLSQTFSPTQAGSEYFFWGAPEAVGEPIDAPDVNTPLNVGSGVIDSGAGTKYTILILKDGSTLAAGYIEDIDNYQGHLGVDQNVVVQGVNEFHLIDQVYDHVTARQDNVTMALVDAPRFEKAFLGVENTPNTGAIHTILLDEDGNAWATGNNLVGQLCLGDNVDRMIPEKIPMEGKVLDVAIGGEHTLLLLENGSVYGCGSNAKGQLGLGEKQTVSSPTKLSDLSSIVTSVSAGHSHSLFMATDGIYLSGSNEYGQICVDTSGKNVLTPTALQIDERVAIAFESIKESTFILYEDGSVNACGRNNFGQLGDGTNEDQFITTVQTNGTVTKFLGVGPSAQSVFFITSEDTVLSSGLNDRGQLGVGDFNDRNLPTRVKFEGLVSIIQLYVSEIHSVAVGTTIGTLFPTAAPSVFVPATSSPTRQGKNMYFWGAPDSIGETETEDILIPFESGNNVIDASGGSKYTVIVLNDGTALSAGYIDSLENYQGHLGRGASPDVVQGVNEMMSISLVYDSINLAIIDAPKFDKVYAGVENSPGSGVIHTILLDVQGHAWATGSNEKGQLCLGDNVTMVVIPEKIPIEGKIVDVAIGGEHTLLVDEFGNVYGCGSNVVGQLGLGTIEKTSLPIMVDGLASVTSVSAGHSHSVFMSDNGIYFTGSNEFGQLCEDTNGENVLTPGTIDIPGIESATHFEAIKSSSYILYTDGSASGCGNNEFGQLGDGTDFDRILSLVQLDGVAKFLGVGPSAESVFFVTDDDRVWATGLNDRGQLGTGDTENRNLPTPVKFEERVILEVLSAAGDQTVAIGSSDGTFEPTTSPSVFSTVKKTSSPTILPEFQSMSPTSSQTVSPTLRLTTVAPTTEFQSMSPTSSLTASPTLQLTTVAPTIAGTPAPEPDVYYWGSSGSIGESPSDEILAPLKSGIRAADLSAGSNYTIVVYSDGSAQSGGYIDSLDIYHGHLGTGLNVTAGVNPLKTITDVFDADNELIIVAPMFVKAFAGAEEISSLGSIHSLLIDKDGQAWVTGSNNKGQLCLGDTDDRLIPQRVPIDTKVENAAIGAEHTLLLLEDGTVYGCGSNEAGQLGLGDYEDPITTPTIIEGLSAVESLSAGLDFSLFMATDGLYVTGSNLYGQLCVNDTLGGSLNTPILIEDVDVAVVSFFYATKASSFILFNDGTVGACGRNEFGQLGDGNNTDRVRTVVVPHPNGLPVTMMSFGPSAESVFFVTEDDRVWGTGLNNLGQLGVGDTEDRNKPTPLMFEDRVKIEVLSAAGDHTVAVGLSDGTFEPTTSPTASPTTSSPTVLPTLATSIDPTLPLDTSMLPSIAFVSILPTIPGSASPTAPISSLPTIPVSPSPTTLGASTTPPDAMVSIIPTTPVSANTRLAKPDSLGES</sequence>
<feature type="compositionally biased region" description="Polar residues" evidence="4">
    <location>
        <begin position="1069"/>
        <end position="1088"/>
    </location>
</feature>
<feature type="repeat" description="RCC1" evidence="3">
    <location>
        <begin position="2331"/>
        <end position="2382"/>
    </location>
</feature>
<dbReference type="Proteomes" id="UP001530377">
    <property type="component" value="Unassembled WGS sequence"/>
</dbReference>
<comment type="caution">
    <text evidence="7">The sequence shown here is derived from an EMBL/GenBank/DDBJ whole genome shotgun (WGS) entry which is preliminary data.</text>
</comment>
<dbReference type="PROSITE" id="PS50012">
    <property type="entry name" value="RCC1_3"/>
    <property type="match status" value="12"/>
</dbReference>
<dbReference type="Pfam" id="PF25390">
    <property type="entry name" value="WD40_RLD"/>
    <property type="match status" value="2"/>
</dbReference>
<accession>A0ABD3SPP4</accession>
<feature type="repeat" description="RCC1" evidence="3">
    <location>
        <begin position="987"/>
        <end position="1038"/>
    </location>
</feature>
<keyword evidence="2" id="KW-0677">Repeat</keyword>
<dbReference type="InterPro" id="IPR058923">
    <property type="entry name" value="RCC1-like_dom"/>
</dbReference>
<evidence type="ECO:0000256" key="2">
    <source>
        <dbReference type="ARBA" id="ARBA00022737"/>
    </source>
</evidence>
<feature type="repeat" description="RCC1" evidence="3">
    <location>
        <begin position="2173"/>
        <end position="2223"/>
    </location>
</feature>
<feature type="repeat" description="RCC1" evidence="3">
    <location>
        <begin position="2123"/>
        <end position="2172"/>
    </location>
</feature>
<feature type="compositionally biased region" description="Polar residues" evidence="4">
    <location>
        <begin position="2455"/>
        <end position="2465"/>
    </location>
</feature>
<dbReference type="PANTHER" id="PTHR45982:SF1">
    <property type="entry name" value="REGULATOR OF CHROMOSOME CONDENSATION"/>
    <property type="match status" value="1"/>
</dbReference>
<keyword evidence="8" id="KW-1185">Reference proteome</keyword>
<feature type="domain" description="RCC1-like" evidence="6">
    <location>
        <begin position="1648"/>
        <end position="1914"/>
    </location>
</feature>
<feature type="compositionally biased region" description="Low complexity" evidence="4">
    <location>
        <begin position="56"/>
        <end position="69"/>
    </location>
</feature>
<feature type="repeat" description="RCC1" evidence="3">
    <location>
        <begin position="1460"/>
        <end position="1511"/>
    </location>
</feature>
<feature type="signal peptide" evidence="5">
    <location>
        <begin position="1"/>
        <end position="21"/>
    </location>
</feature>
<feature type="chain" id="PRO_5044750018" description="RCC1-like domain-containing protein" evidence="5">
    <location>
        <begin position="22"/>
        <end position="2493"/>
    </location>
</feature>
<feature type="region of interest" description="Disordered" evidence="4">
    <location>
        <begin position="1059"/>
        <end position="1088"/>
    </location>
</feature>
<proteinExistence type="predicted"/>
<feature type="repeat" description="RCC1" evidence="3">
    <location>
        <begin position="1711"/>
        <end position="1760"/>
    </location>
</feature>
<dbReference type="PRINTS" id="PR00633">
    <property type="entry name" value="RCCNDNSATION"/>
</dbReference>
<dbReference type="Gene3D" id="2.130.10.30">
    <property type="entry name" value="Regulator of chromosome condensation 1/beta-lactamase-inhibitor protein II"/>
    <property type="match status" value="7"/>
</dbReference>
<evidence type="ECO:0000256" key="3">
    <source>
        <dbReference type="PROSITE-ProRule" id="PRU00235"/>
    </source>
</evidence>
<feature type="repeat" description="RCC1" evidence="3">
    <location>
        <begin position="1864"/>
        <end position="1915"/>
    </location>
</feature>
<feature type="repeat" description="RCC1" evidence="3">
    <location>
        <begin position="830"/>
        <end position="881"/>
    </location>
</feature>
<feature type="region of interest" description="Disordered" evidence="4">
    <location>
        <begin position="621"/>
        <end position="651"/>
    </location>
</feature>
<feature type="repeat" description="RCC1" evidence="3">
    <location>
        <begin position="1306"/>
        <end position="1356"/>
    </location>
</feature>
<dbReference type="InterPro" id="IPR009091">
    <property type="entry name" value="RCC1/BLIP-II"/>
</dbReference>
<evidence type="ECO:0000256" key="4">
    <source>
        <dbReference type="SAM" id="MobiDB-lite"/>
    </source>
</evidence>
<reference evidence="7 8" key="1">
    <citation type="submission" date="2024-10" db="EMBL/GenBank/DDBJ databases">
        <title>Updated reference genomes for cyclostephanoid diatoms.</title>
        <authorList>
            <person name="Roberts W.R."/>
            <person name="Alverson A.J."/>
        </authorList>
    </citation>
    <scope>NUCLEOTIDE SEQUENCE [LARGE SCALE GENOMIC DNA]</scope>
    <source>
        <strain evidence="7 8">AJA228-03</strain>
    </source>
</reference>
<dbReference type="Pfam" id="PF00415">
    <property type="entry name" value="RCC1"/>
    <property type="match status" value="6"/>
</dbReference>
<keyword evidence="5" id="KW-0732">Signal</keyword>
<evidence type="ECO:0000256" key="1">
    <source>
        <dbReference type="ARBA" id="ARBA00022658"/>
    </source>
</evidence>
<dbReference type="PANTHER" id="PTHR45982">
    <property type="entry name" value="REGULATOR OF CHROMOSOME CONDENSATION"/>
    <property type="match status" value="1"/>
</dbReference>
<feature type="compositionally biased region" description="Polar residues" evidence="4">
    <location>
        <begin position="621"/>
        <end position="631"/>
    </location>
</feature>
<feature type="region of interest" description="Disordered" evidence="4">
    <location>
        <begin position="2455"/>
        <end position="2493"/>
    </location>
</feature>
<evidence type="ECO:0000313" key="8">
    <source>
        <dbReference type="Proteomes" id="UP001530377"/>
    </source>
</evidence>
<name>A0ABD3SPP4_9STRA</name>
<evidence type="ECO:0000256" key="5">
    <source>
        <dbReference type="SAM" id="SignalP"/>
    </source>
</evidence>
<organism evidence="7 8">
    <name type="scientific">Cyclostephanos tholiformis</name>
    <dbReference type="NCBI Taxonomy" id="382380"/>
    <lineage>
        <taxon>Eukaryota</taxon>
        <taxon>Sar</taxon>
        <taxon>Stramenopiles</taxon>
        <taxon>Ochrophyta</taxon>
        <taxon>Bacillariophyta</taxon>
        <taxon>Coscinodiscophyceae</taxon>
        <taxon>Thalassiosirophycidae</taxon>
        <taxon>Stephanodiscales</taxon>
        <taxon>Stephanodiscaceae</taxon>
        <taxon>Cyclostephanos</taxon>
    </lineage>
</organism>
<dbReference type="InterPro" id="IPR051553">
    <property type="entry name" value="Ran_GTPase-activating"/>
</dbReference>
<protein>
    <recommendedName>
        <fullName evidence="6">RCC1-like domain-containing protein</fullName>
    </recommendedName>
</protein>
<keyword evidence="1" id="KW-0344">Guanine-nucleotide releasing factor</keyword>
<feature type="compositionally biased region" description="Polar residues" evidence="4">
    <location>
        <begin position="2473"/>
        <end position="2482"/>
    </location>
</feature>